<reference evidence="7" key="1">
    <citation type="journal article" date="2020" name="Stud. Mycol.">
        <title>101 Dothideomycetes genomes: a test case for predicting lifestyles and emergence of pathogens.</title>
        <authorList>
            <person name="Haridas S."/>
            <person name="Albert R."/>
            <person name="Binder M."/>
            <person name="Bloem J."/>
            <person name="Labutti K."/>
            <person name="Salamov A."/>
            <person name="Andreopoulos B."/>
            <person name="Baker S."/>
            <person name="Barry K."/>
            <person name="Bills G."/>
            <person name="Bluhm B."/>
            <person name="Cannon C."/>
            <person name="Castanera R."/>
            <person name="Culley D."/>
            <person name="Daum C."/>
            <person name="Ezra D."/>
            <person name="Gonzalez J."/>
            <person name="Henrissat B."/>
            <person name="Kuo A."/>
            <person name="Liang C."/>
            <person name="Lipzen A."/>
            <person name="Lutzoni F."/>
            <person name="Magnuson J."/>
            <person name="Mondo S."/>
            <person name="Nolan M."/>
            <person name="Ohm R."/>
            <person name="Pangilinan J."/>
            <person name="Park H.-J."/>
            <person name="Ramirez L."/>
            <person name="Alfaro M."/>
            <person name="Sun H."/>
            <person name="Tritt A."/>
            <person name="Yoshinaga Y."/>
            <person name="Zwiers L.-H."/>
            <person name="Turgeon B."/>
            <person name="Goodwin S."/>
            <person name="Spatafora J."/>
            <person name="Crous P."/>
            <person name="Grigoriev I."/>
        </authorList>
    </citation>
    <scope>NUCLEOTIDE SEQUENCE</scope>
    <source>
        <strain evidence="7">HMLAC05119</strain>
    </source>
</reference>
<dbReference type="InterPro" id="IPR029006">
    <property type="entry name" value="ADF-H/Gelsolin-like_dom_sf"/>
</dbReference>
<dbReference type="EMBL" id="ML979135">
    <property type="protein sequence ID" value="KAF1915995.1"/>
    <property type="molecule type" value="Genomic_DNA"/>
</dbReference>
<dbReference type="FunFam" id="3.40.20.10:FF:000018">
    <property type="entry name" value="Coactosin-like 1"/>
    <property type="match status" value="1"/>
</dbReference>
<evidence type="ECO:0000256" key="4">
    <source>
        <dbReference type="ARBA" id="ARBA00023212"/>
    </source>
</evidence>
<comment type="subcellular location">
    <subcellularLocation>
        <location evidence="1">Cytoplasm</location>
        <location evidence="1">Cytoskeleton</location>
    </subcellularLocation>
</comment>
<evidence type="ECO:0000259" key="6">
    <source>
        <dbReference type="PROSITE" id="PS51263"/>
    </source>
</evidence>
<dbReference type="GO" id="GO:0051015">
    <property type="term" value="F:actin filament binding"/>
    <property type="evidence" value="ECO:0007669"/>
    <property type="project" value="TreeGrafter"/>
</dbReference>
<evidence type="ECO:0000313" key="8">
    <source>
        <dbReference type="Proteomes" id="UP000800096"/>
    </source>
</evidence>
<dbReference type="GO" id="GO:0005884">
    <property type="term" value="C:actin filament"/>
    <property type="evidence" value="ECO:0007669"/>
    <property type="project" value="TreeGrafter"/>
</dbReference>
<dbReference type="CDD" id="cd11282">
    <property type="entry name" value="ADF_coactosin_like"/>
    <property type="match status" value="1"/>
</dbReference>
<dbReference type="Gene3D" id="3.40.20.10">
    <property type="entry name" value="Severin"/>
    <property type="match status" value="1"/>
</dbReference>
<evidence type="ECO:0000256" key="3">
    <source>
        <dbReference type="ARBA" id="ARBA00023203"/>
    </source>
</evidence>
<dbReference type="SMART" id="SM00102">
    <property type="entry name" value="ADF"/>
    <property type="match status" value="1"/>
</dbReference>
<dbReference type="GO" id="GO:0030864">
    <property type="term" value="C:cortical actin cytoskeleton"/>
    <property type="evidence" value="ECO:0007669"/>
    <property type="project" value="TreeGrafter"/>
</dbReference>
<dbReference type="PROSITE" id="PS51263">
    <property type="entry name" value="ADF_H"/>
    <property type="match status" value="1"/>
</dbReference>
<comment type="similarity">
    <text evidence="5">Belongs to the actin-binding proteins ADF family. Coactosin subfamily.</text>
</comment>
<keyword evidence="4" id="KW-0206">Cytoskeleton</keyword>
<evidence type="ECO:0000256" key="1">
    <source>
        <dbReference type="ARBA" id="ARBA00004245"/>
    </source>
</evidence>
<accession>A0A6A5QK69</accession>
<organism evidence="7 8">
    <name type="scientific">Ampelomyces quisqualis</name>
    <name type="common">Powdery mildew agent</name>
    <dbReference type="NCBI Taxonomy" id="50730"/>
    <lineage>
        <taxon>Eukaryota</taxon>
        <taxon>Fungi</taxon>
        <taxon>Dikarya</taxon>
        <taxon>Ascomycota</taxon>
        <taxon>Pezizomycotina</taxon>
        <taxon>Dothideomycetes</taxon>
        <taxon>Pleosporomycetidae</taxon>
        <taxon>Pleosporales</taxon>
        <taxon>Pleosporineae</taxon>
        <taxon>Phaeosphaeriaceae</taxon>
        <taxon>Ampelomyces</taxon>
    </lineage>
</organism>
<keyword evidence="2" id="KW-0963">Cytoplasm</keyword>
<feature type="domain" description="ADF-H" evidence="6">
    <location>
        <begin position="5"/>
        <end position="138"/>
    </location>
</feature>
<name>A0A6A5QK69_AMPQU</name>
<sequence length="163" mass="18010">MPQAADILSDPEINQAYEDVRSDKSDTTWLVLKYASASSDNLKLAGTGTGAIAEMTESLADDEAAYAYVRIKLGNDEYSERVKFAFVVWAGPHVKVMRKAKMSFQSGQVKQVIRTYAVEVQTGDRRDLDGEAVTLKLRKAMGANCRFSSLLVGRGCVADFWCR</sequence>
<dbReference type="PANTHER" id="PTHR10829:SF56">
    <property type="entry name" value="ADF-H DOMAIN-CONTAINING PROTEIN"/>
    <property type="match status" value="1"/>
</dbReference>
<protein>
    <recommendedName>
        <fullName evidence="6">ADF-H domain-containing protein</fullName>
    </recommendedName>
</protein>
<evidence type="ECO:0000256" key="5">
    <source>
        <dbReference type="ARBA" id="ARBA00038052"/>
    </source>
</evidence>
<gene>
    <name evidence="7" type="ORF">BDU57DRAFT_449653</name>
</gene>
<keyword evidence="8" id="KW-1185">Reference proteome</keyword>
<keyword evidence="3" id="KW-0009">Actin-binding</keyword>
<dbReference type="GO" id="GO:0030833">
    <property type="term" value="P:regulation of actin filament polymerization"/>
    <property type="evidence" value="ECO:0007669"/>
    <property type="project" value="TreeGrafter"/>
</dbReference>
<dbReference type="PANTHER" id="PTHR10829">
    <property type="entry name" value="CORTACTIN AND DREBRIN"/>
    <property type="match status" value="1"/>
</dbReference>
<dbReference type="InterPro" id="IPR002108">
    <property type="entry name" value="ADF-H"/>
</dbReference>
<dbReference type="AlphaFoldDB" id="A0A6A5QK69"/>
<dbReference type="OrthoDB" id="20822at2759"/>
<dbReference type="Proteomes" id="UP000800096">
    <property type="component" value="Unassembled WGS sequence"/>
</dbReference>
<dbReference type="Pfam" id="PF00241">
    <property type="entry name" value="Cofilin_ADF"/>
    <property type="match status" value="1"/>
</dbReference>
<evidence type="ECO:0000256" key="2">
    <source>
        <dbReference type="ARBA" id="ARBA00022490"/>
    </source>
</evidence>
<proteinExistence type="inferred from homology"/>
<dbReference type="SUPFAM" id="SSF55753">
    <property type="entry name" value="Actin depolymerizing proteins"/>
    <property type="match status" value="1"/>
</dbReference>
<evidence type="ECO:0000313" key="7">
    <source>
        <dbReference type="EMBL" id="KAF1915995.1"/>
    </source>
</evidence>
<dbReference type="GO" id="GO:0030427">
    <property type="term" value="C:site of polarized growth"/>
    <property type="evidence" value="ECO:0007669"/>
    <property type="project" value="TreeGrafter"/>
</dbReference>